<dbReference type="Proteomes" id="UP000827787">
    <property type="component" value="Segment"/>
</dbReference>
<accession>A0AAE8BYT3</accession>
<protein>
    <submittedName>
        <fullName evidence="1">Uncharacterized protein</fullName>
    </submittedName>
</protein>
<name>A0AAE8BYT3_9CAUD</name>
<reference evidence="1 2" key="1">
    <citation type="submission" date="2021-06" db="EMBL/GenBank/DDBJ databases">
        <title>Complete genome sequence of Erwinia phage pEa_SNUABM_03.</title>
        <authorList>
            <person name="Kim S.G."/>
            <person name="Park S.C."/>
        </authorList>
    </citation>
    <scope>NUCLEOTIDE SEQUENCE [LARGE SCALE GENOMIC DNA]</scope>
</reference>
<gene>
    <name evidence="1" type="ORF">pEaSNUABM3_00050</name>
</gene>
<evidence type="ECO:0000313" key="2">
    <source>
        <dbReference type="Proteomes" id="UP000827787"/>
    </source>
</evidence>
<organism evidence="1 2">
    <name type="scientific">Erwinia phage pEa_SNUABM_3</name>
    <dbReference type="NCBI Taxonomy" id="2869552"/>
    <lineage>
        <taxon>Viruses</taxon>
        <taxon>Duplodnaviria</taxon>
        <taxon>Heunggongvirae</taxon>
        <taxon>Uroviricota</taxon>
        <taxon>Caudoviricetes</taxon>
        <taxon>Alexandravirus</taxon>
        <taxon>Alexandravirus SNUABM3</taxon>
    </lineage>
</organism>
<evidence type="ECO:0000313" key="1">
    <source>
        <dbReference type="EMBL" id="QZE56247.1"/>
    </source>
</evidence>
<sequence length="234" mass="25636">MAKTATKTKDGKKKGELKFDLKKLNSVSQLKGAEYNPRFITDSRLKALEGSLGSFGDLSGIVFNNNIKSGVLISGHQRLKSIDGWKTRIEIQPTTDKHGTIGLGYIHATHPKKADRVISIPLRVVNWTDKKAEYAANIAANAHGGEFDNKKLAKLVEKLDLNTIKPQLLGLDPLEIRGLQAKIKIQANVEDTKRAGKTTGQMNGSTGKFNEYNPDDVGDTLNCTCPRCGFKFEG</sequence>
<proteinExistence type="predicted"/>
<dbReference type="EMBL" id="MZ443770">
    <property type="protein sequence ID" value="QZE56247.1"/>
    <property type="molecule type" value="Genomic_DNA"/>
</dbReference>
<keyword evidence="2" id="KW-1185">Reference proteome</keyword>